<proteinExistence type="predicted"/>
<dbReference type="AlphaFoldDB" id="A0A934ST84"/>
<name>A0A934ST84_9BURK</name>
<feature type="domain" description="Methyltransferase" evidence="1">
    <location>
        <begin position="63"/>
        <end position="175"/>
    </location>
</feature>
<gene>
    <name evidence="2" type="ORF">JJB74_16225</name>
</gene>
<reference evidence="2" key="1">
    <citation type="submission" date="2021-01" db="EMBL/GenBank/DDBJ databases">
        <title>Genome sequence of strain Noviherbaspirillum sp. DKR-6.</title>
        <authorList>
            <person name="Chaudhary D.K."/>
        </authorList>
    </citation>
    <scope>NUCLEOTIDE SEQUENCE</scope>
    <source>
        <strain evidence="2">DKR-6</strain>
    </source>
</reference>
<keyword evidence="3" id="KW-1185">Reference proteome</keyword>
<dbReference type="RefSeq" id="WP_200593343.1">
    <property type="nucleotide sequence ID" value="NZ_JAEPBG010000006.1"/>
</dbReference>
<dbReference type="GO" id="GO:0032259">
    <property type="term" value="P:methylation"/>
    <property type="evidence" value="ECO:0007669"/>
    <property type="project" value="UniProtKB-KW"/>
</dbReference>
<dbReference type="Pfam" id="PF13847">
    <property type="entry name" value="Methyltransf_31"/>
    <property type="match status" value="1"/>
</dbReference>
<sequence length="282" mass="31839">MLRLDKIIWNEYKTKSYPPRINEPSEAMDDPEQIRSYVAAYEWGGPSSALQLHHLRNLSRMIKPGDTILDLACGPGPLLLELAVLYPECHFIGADLSPNMLQHLEEEARARGLSNVSILCEDIRTLPSLSETKVDLIITTSALHHVPTEDGLRQVFHRMATLLREGGGFYIFDFGLLKSPKTREILVNEVARLAQPITVQDYDVSLQAAYPIPTVVSLAEQELPKPFTTEVCSIADIFYFIRTGVRSEPSARALAYIDKRWKDLSLTLKGEHIMLRTLRKTI</sequence>
<dbReference type="InterPro" id="IPR029063">
    <property type="entry name" value="SAM-dependent_MTases_sf"/>
</dbReference>
<keyword evidence="2" id="KW-0489">Methyltransferase</keyword>
<dbReference type="Proteomes" id="UP000622890">
    <property type="component" value="Unassembled WGS sequence"/>
</dbReference>
<dbReference type="GO" id="GO:0008168">
    <property type="term" value="F:methyltransferase activity"/>
    <property type="evidence" value="ECO:0007669"/>
    <property type="project" value="UniProtKB-KW"/>
</dbReference>
<dbReference type="PANTHER" id="PTHR43861:SF1">
    <property type="entry name" value="TRANS-ACONITATE 2-METHYLTRANSFERASE"/>
    <property type="match status" value="1"/>
</dbReference>
<accession>A0A934ST84</accession>
<dbReference type="EMBL" id="JAEPBG010000006">
    <property type="protein sequence ID" value="MBK4736170.1"/>
    <property type="molecule type" value="Genomic_DNA"/>
</dbReference>
<protein>
    <submittedName>
        <fullName evidence="2">Class I SAM-dependent methyltransferase</fullName>
    </submittedName>
</protein>
<comment type="caution">
    <text evidence="2">The sequence shown here is derived from an EMBL/GenBank/DDBJ whole genome shotgun (WGS) entry which is preliminary data.</text>
</comment>
<dbReference type="CDD" id="cd02440">
    <property type="entry name" value="AdoMet_MTases"/>
    <property type="match status" value="1"/>
</dbReference>
<evidence type="ECO:0000313" key="3">
    <source>
        <dbReference type="Proteomes" id="UP000622890"/>
    </source>
</evidence>
<keyword evidence="2" id="KW-0808">Transferase</keyword>
<organism evidence="2 3">
    <name type="scientific">Noviherbaspirillum pedocola</name>
    <dbReference type="NCBI Taxonomy" id="2801341"/>
    <lineage>
        <taxon>Bacteria</taxon>
        <taxon>Pseudomonadati</taxon>
        <taxon>Pseudomonadota</taxon>
        <taxon>Betaproteobacteria</taxon>
        <taxon>Burkholderiales</taxon>
        <taxon>Oxalobacteraceae</taxon>
        <taxon>Noviherbaspirillum</taxon>
    </lineage>
</organism>
<dbReference type="InterPro" id="IPR025714">
    <property type="entry name" value="Methyltranfer_dom"/>
</dbReference>
<dbReference type="Gene3D" id="3.40.50.150">
    <property type="entry name" value="Vaccinia Virus protein VP39"/>
    <property type="match status" value="1"/>
</dbReference>
<dbReference type="SUPFAM" id="SSF53335">
    <property type="entry name" value="S-adenosyl-L-methionine-dependent methyltransferases"/>
    <property type="match status" value="1"/>
</dbReference>
<evidence type="ECO:0000259" key="1">
    <source>
        <dbReference type="Pfam" id="PF13847"/>
    </source>
</evidence>
<dbReference type="PANTHER" id="PTHR43861">
    <property type="entry name" value="TRANS-ACONITATE 2-METHYLTRANSFERASE-RELATED"/>
    <property type="match status" value="1"/>
</dbReference>
<evidence type="ECO:0000313" key="2">
    <source>
        <dbReference type="EMBL" id="MBK4736170.1"/>
    </source>
</evidence>